<evidence type="ECO:0000256" key="1">
    <source>
        <dbReference type="SAM" id="MobiDB-lite"/>
    </source>
</evidence>
<name>E9HJE0_DAPPU</name>
<evidence type="ECO:0000313" key="3">
    <source>
        <dbReference type="Proteomes" id="UP000000305"/>
    </source>
</evidence>
<organism evidence="2 3">
    <name type="scientific">Daphnia pulex</name>
    <name type="common">Water flea</name>
    <dbReference type="NCBI Taxonomy" id="6669"/>
    <lineage>
        <taxon>Eukaryota</taxon>
        <taxon>Metazoa</taxon>
        <taxon>Ecdysozoa</taxon>
        <taxon>Arthropoda</taxon>
        <taxon>Crustacea</taxon>
        <taxon>Branchiopoda</taxon>
        <taxon>Diplostraca</taxon>
        <taxon>Cladocera</taxon>
        <taxon>Anomopoda</taxon>
        <taxon>Daphniidae</taxon>
        <taxon>Daphnia</taxon>
    </lineage>
</organism>
<protein>
    <submittedName>
        <fullName evidence="2">Uncharacterized protein</fullName>
    </submittedName>
</protein>
<reference evidence="2 3" key="1">
    <citation type="journal article" date="2011" name="Science">
        <title>The ecoresponsive genome of Daphnia pulex.</title>
        <authorList>
            <person name="Colbourne J.K."/>
            <person name="Pfrender M.E."/>
            <person name="Gilbert D."/>
            <person name="Thomas W.K."/>
            <person name="Tucker A."/>
            <person name="Oakley T.H."/>
            <person name="Tokishita S."/>
            <person name="Aerts A."/>
            <person name="Arnold G.J."/>
            <person name="Basu M.K."/>
            <person name="Bauer D.J."/>
            <person name="Caceres C.E."/>
            <person name="Carmel L."/>
            <person name="Casola C."/>
            <person name="Choi J.H."/>
            <person name="Detter J.C."/>
            <person name="Dong Q."/>
            <person name="Dusheyko S."/>
            <person name="Eads B.D."/>
            <person name="Frohlich T."/>
            <person name="Geiler-Samerotte K.A."/>
            <person name="Gerlach D."/>
            <person name="Hatcher P."/>
            <person name="Jogdeo S."/>
            <person name="Krijgsveld J."/>
            <person name="Kriventseva E.V."/>
            <person name="Kultz D."/>
            <person name="Laforsch C."/>
            <person name="Lindquist E."/>
            <person name="Lopez J."/>
            <person name="Manak J.R."/>
            <person name="Muller J."/>
            <person name="Pangilinan J."/>
            <person name="Patwardhan R.P."/>
            <person name="Pitluck S."/>
            <person name="Pritham E.J."/>
            <person name="Rechtsteiner A."/>
            <person name="Rho M."/>
            <person name="Rogozin I.B."/>
            <person name="Sakarya O."/>
            <person name="Salamov A."/>
            <person name="Schaack S."/>
            <person name="Shapiro H."/>
            <person name="Shiga Y."/>
            <person name="Skalitzky C."/>
            <person name="Smith Z."/>
            <person name="Souvorov A."/>
            <person name="Sung W."/>
            <person name="Tang Z."/>
            <person name="Tsuchiya D."/>
            <person name="Tu H."/>
            <person name="Vos H."/>
            <person name="Wang M."/>
            <person name="Wolf Y.I."/>
            <person name="Yamagata H."/>
            <person name="Yamada T."/>
            <person name="Ye Y."/>
            <person name="Shaw J.R."/>
            <person name="Andrews J."/>
            <person name="Crease T.J."/>
            <person name="Tang H."/>
            <person name="Lucas S.M."/>
            <person name="Robertson H.M."/>
            <person name="Bork P."/>
            <person name="Koonin E.V."/>
            <person name="Zdobnov E.M."/>
            <person name="Grigoriev I.V."/>
            <person name="Lynch M."/>
            <person name="Boore J.L."/>
        </authorList>
    </citation>
    <scope>NUCLEOTIDE SEQUENCE [LARGE SCALE GENOMIC DNA]</scope>
</reference>
<keyword evidence="3" id="KW-1185">Reference proteome</keyword>
<gene>
    <name evidence="2" type="ORF">DAPPUDRAFT_114833</name>
</gene>
<evidence type="ECO:0000313" key="2">
    <source>
        <dbReference type="EMBL" id="EFX68159.1"/>
    </source>
</evidence>
<dbReference type="HOGENOM" id="CLU_1490481_0_0_1"/>
<dbReference type="AlphaFoldDB" id="E9HJE0"/>
<dbReference type="KEGG" id="dpx:DAPPUDRAFT_114833"/>
<dbReference type="EMBL" id="GL732661">
    <property type="protein sequence ID" value="EFX68159.1"/>
    <property type="molecule type" value="Genomic_DNA"/>
</dbReference>
<sequence>MKYSELYAEYIERKSVKKNLGDTTESHKLWLPGKKDSKLDFTSAKKPSRLSRLPQNKIDHLIMNYIISNVRPLCTIEDTAFLAMIVGLNLKSNVVCIVTDNGVNIKKAVRSMQDCSQQREKVRRFMEAAKAKRQEKVTKCGKPTVKKAKKASGSHTGTSDTLTAAAHTGKINYLSYSNLKP</sequence>
<feature type="region of interest" description="Disordered" evidence="1">
    <location>
        <begin position="136"/>
        <end position="161"/>
    </location>
</feature>
<proteinExistence type="predicted"/>
<dbReference type="InParanoid" id="E9HJE0"/>
<accession>E9HJE0</accession>
<dbReference type="Proteomes" id="UP000000305">
    <property type="component" value="Unassembled WGS sequence"/>
</dbReference>